<keyword evidence="1" id="KW-0472">Membrane</keyword>
<gene>
    <name evidence="2" type="ORF">FHG64_05085</name>
</gene>
<keyword evidence="3" id="KW-1185">Reference proteome</keyword>
<feature type="transmembrane region" description="Helical" evidence="1">
    <location>
        <begin position="98"/>
        <end position="118"/>
    </location>
</feature>
<evidence type="ECO:0000313" key="2">
    <source>
        <dbReference type="EMBL" id="QCY68823.1"/>
    </source>
</evidence>
<dbReference type="RefSeq" id="WP_139065408.1">
    <property type="nucleotide sequence ID" value="NZ_CP040812.1"/>
</dbReference>
<accession>A0A5B7X2I4</accession>
<keyword evidence="1" id="KW-1133">Transmembrane helix</keyword>
<evidence type="ECO:0000313" key="3">
    <source>
        <dbReference type="Proteomes" id="UP000309016"/>
    </source>
</evidence>
<evidence type="ECO:0000256" key="1">
    <source>
        <dbReference type="SAM" id="Phobius"/>
    </source>
</evidence>
<dbReference type="Proteomes" id="UP000309016">
    <property type="component" value="Chromosome"/>
</dbReference>
<protein>
    <submittedName>
        <fullName evidence="2">Uncharacterized protein</fullName>
    </submittedName>
</protein>
<dbReference type="KEGG" id="afla:FHG64_05085"/>
<reference evidence="2 3" key="1">
    <citation type="submission" date="2019-06" db="EMBL/GenBank/DDBJ databases">
        <title>Complete genome sequence of Antarcticibacterium flavum KCTC 52984T from an Antarctic marine sediment.</title>
        <authorList>
            <person name="Lee Y.M."/>
            <person name="Shin S.C."/>
        </authorList>
    </citation>
    <scope>NUCLEOTIDE SEQUENCE [LARGE SCALE GENOMIC DNA]</scope>
    <source>
        <strain evidence="2 3">KCTC 52984</strain>
    </source>
</reference>
<proteinExistence type="predicted"/>
<dbReference type="AlphaFoldDB" id="A0A5B7X2I4"/>
<keyword evidence="1" id="KW-0812">Transmembrane</keyword>
<dbReference type="EMBL" id="CP040812">
    <property type="protein sequence ID" value="QCY68823.1"/>
    <property type="molecule type" value="Genomic_DNA"/>
</dbReference>
<sequence>MMNTIEKPTNDPDKLLKLIKEGDAELLLAEGDLGKGFNKLINLDLISIEDGKVKITLLGEEALETGIEPVIAKKDKFQEVQTTNTNVHVVKPNFNKKIWLLGLLLFLFLLVLLASQMIS</sequence>
<name>A0A5B7X2I4_9FLAO</name>
<organism evidence="2 3">
    <name type="scientific">Antarcticibacterium flavum</name>
    <dbReference type="NCBI Taxonomy" id="2058175"/>
    <lineage>
        <taxon>Bacteria</taxon>
        <taxon>Pseudomonadati</taxon>
        <taxon>Bacteroidota</taxon>
        <taxon>Flavobacteriia</taxon>
        <taxon>Flavobacteriales</taxon>
        <taxon>Flavobacteriaceae</taxon>
        <taxon>Antarcticibacterium</taxon>
    </lineage>
</organism>